<dbReference type="PANTHER" id="PTHR43861">
    <property type="entry name" value="TRANS-ACONITATE 2-METHYLTRANSFERASE-RELATED"/>
    <property type="match status" value="1"/>
</dbReference>
<dbReference type="GO" id="GO:0008168">
    <property type="term" value="F:methyltransferase activity"/>
    <property type="evidence" value="ECO:0007669"/>
    <property type="project" value="UniProtKB-KW"/>
</dbReference>
<dbReference type="EMBL" id="JAUHQC010000006">
    <property type="protein sequence ID" value="MDN4532702.1"/>
    <property type="molecule type" value="Genomic_DNA"/>
</dbReference>
<evidence type="ECO:0000313" key="4">
    <source>
        <dbReference type="EMBL" id="MDN4532702.1"/>
    </source>
</evidence>
<organism evidence="4 5">
    <name type="scientific">Staphylococcus auricularis</name>
    <dbReference type="NCBI Taxonomy" id="29379"/>
    <lineage>
        <taxon>Bacteria</taxon>
        <taxon>Bacillati</taxon>
        <taxon>Bacillota</taxon>
        <taxon>Bacilli</taxon>
        <taxon>Bacillales</taxon>
        <taxon>Staphylococcaceae</taxon>
        <taxon>Staphylococcus</taxon>
    </lineage>
</organism>
<keyword evidence="2 4" id="KW-0808">Transferase</keyword>
<dbReference type="CDD" id="cd02440">
    <property type="entry name" value="AdoMet_MTases"/>
    <property type="match status" value="1"/>
</dbReference>
<dbReference type="RefSeq" id="WP_272595202.1">
    <property type="nucleotide sequence ID" value="NZ_JAQPQT010000001.1"/>
</dbReference>
<sequence length="238" mass="28002">MVQYEEMSSFYDQLTMDQPYETWLDIVTQFSNQKHSILDLGCGTGSFTTLLNQFDHVTGMDLSVDMLAVAREKSNAVNWIEGDMTDFDLQQQFDAITIFCDSLNYLDETEDVQQTFERVFHHLKDDGVFMFDVHTLYKMSTLFNDQCYIDETNQVFLAWEAVKGEEPDSVWHDMSFFVAQADGTYRRFDESHYQRTYAEDDYKQMLLQAGFKHIETFVDFDVQNHSDKGHRLFFIVTK</sequence>
<dbReference type="EC" id="2.1.1.-" evidence="4"/>
<dbReference type="AlphaFoldDB" id="A0AAW7MBM8"/>
<keyword evidence="1 4" id="KW-0489">Methyltransferase</keyword>
<dbReference type="Proteomes" id="UP001171687">
    <property type="component" value="Unassembled WGS sequence"/>
</dbReference>
<evidence type="ECO:0000256" key="1">
    <source>
        <dbReference type="ARBA" id="ARBA00022603"/>
    </source>
</evidence>
<feature type="domain" description="Methyltransferase" evidence="3">
    <location>
        <begin position="37"/>
        <end position="127"/>
    </location>
</feature>
<dbReference type="Pfam" id="PF13649">
    <property type="entry name" value="Methyltransf_25"/>
    <property type="match status" value="1"/>
</dbReference>
<accession>A0AAW7MBM8</accession>
<evidence type="ECO:0000256" key="2">
    <source>
        <dbReference type="ARBA" id="ARBA00022679"/>
    </source>
</evidence>
<dbReference type="Gene3D" id="3.40.50.150">
    <property type="entry name" value="Vaccinia Virus protein VP39"/>
    <property type="match status" value="1"/>
</dbReference>
<evidence type="ECO:0000313" key="5">
    <source>
        <dbReference type="Proteomes" id="UP001171687"/>
    </source>
</evidence>
<dbReference type="GO" id="GO:0032259">
    <property type="term" value="P:methylation"/>
    <property type="evidence" value="ECO:0007669"/>
    <property type="project" value="UniProtKB-KW"/>
</dbReference>
<dbReference type="Gene3D" id="2.20.25.110">
    <property type="entry name" value="S-adenosyl-L-methionine-dependent methyltransferases"/>
    <property type="match status" value="1"/>
</dbReference>
<dbReference type="InterPro" id="IPR041698">
    <property type="entry name" value="Methyltransf_25"/>
</dbReference>
<reference evidence="4" key="1">
    <citation type="submission" date="2023-07" db="EMBL/GenBank/DDBJ databases">
        <title>Evaluation of the beneficial properties of pineapple isolates.</title>
        <authorList>
            <person name="Adefiranye O."/>
        </authorList>
    </citation>
    <scope>NUCLEOTIDE SEQUENCE</scope>
    <source>
        <strain evidence="4">PAPLE_T1</strain>
    </source>
</reference>
<dbReference type="PANTHER" id="PTHR43861:SF1">
    <property type="entry name" value="TRANS-ACONITATE 2-METHYLTRANSFERASE"/>
    <property type="match status" value="1"/>
</dbReference>
<protein>
    <submittedName>
        <fullName evidence="4">Class I SAM-dependent methyltransferase</fullName>
        <ecNumber evidence="4">2.1.1.-</ecNumber>
    </submittedName>
</protein>
<comment type="caution">
    <text evidence="4">The sequence shown here is derived from an EMBL/GenBank/DDBJ whole genome shotgun (WGS) entry which is preliminary data.</text>
</comment>
<dbReference type="SUPFAM" id="SSF53335">
    <property type="entry name" value="S-adenosyl-L-methionine-dependent methyltransferases"/>
    <property type="match status" value="1"/>
</dbReference>
<name>A0AAW7MBM8_9STAP</name>
<evidence type="ECO:0000259" key="3">
    <source>
        <dbReference type="Pfam" id="PF13649"/>
    </source>
</evidence>
<dbReference type="InterPro" id="IPR029063">
    <property type="entry name" value="SAM-dependent_MTases_sf"/>
</dbReference>
<proteinExistence type="predicted"/>
<gene>
    <name evidence="4" type="ORF">QYH67_03740</name>
</gene>